<feature type="repeat" description="WD" evidence="3">
    <location>
        <begin position="95"/>
        <end position="136"/>
    </location>
</feature>
<dbReference type="PRINTS" id="PR00320">
    <property type="entry name" value="GPROTEINBRPT"/>
</dbReference>
<dbReference type="Proteomes" id="UP000292958">
    <property type="component" value="Unassembled WGS sequence"/>
</dbReference>
<feature type="repeat" description="WD" evidence="3">
    <location>
        <begin position="137"/>
        <end position="178"/>
    </location>
</feature>
<dbReference type="PANTHER" id="PTHR19879">
    <property type="entry name" value="TRANSCRIPTION INITIATION FACTOR TFIID"/>
    <property type="match status" value="1"/>
</dbReference>
<dbReference type="PANTHER" id="PTHR19879:SF9">
    <property type="entry name" value="TRANSCRIPTION INITIATION FACTOR TFIID SUBUNIT 5"/>
    <property type="match status" value="1"/>
</dbReference>
<dbReference type="PROSITE" id="PS00678">
    <property type="entry name" value="WD_REPEATS_1"/>
    <property type="match status" value="2"/>
</dbReference>
<keyword evidence="1 3" id="KW-0853">WD repeat</keyword>
<keyword evidence="2" id="KW-0677">Repeat</keyword>
<proteinExistence type="predicted"/>
<dbReference type="PROSITE" id="PS50294">
    <property type="entry name" value="WD_REPEATS_REGION"/>
    <property type="match status" value="2"/>
</dbReference>
<keyword evidence="5" id="KW-1185">Reference proteome</keyword>
<dbReference type="InterPro" id="IPR020472">
    <property type="entry name" value="WD40_PAC1"/>
</dbReference>
<evidence type="ECO:0000313" key="5">
    <source>
        <dbReference type="Proteomes" id="UP000292958"/>
    </source>
</evidence>
<accession>A0A4Q7YPF8</accession>
<evidence type="ECO:0000256" key="1">
    <source>
        <dbReference type="ARBA" id="ARBA00022574"/>
    </source>
</evidence>
<feature type="repeat" description="WD" evidence="3">
    <location>
        <begin position="53"/>
        <end position="94"/>
    </location>
</feature>
<dbReference type="AlphaFoldDB" id="A0A4Q7YPF8"/>
<dbReference type="Pfam" id="PF00400">
    <property type="entry name" value="WD40"/>
    <property type="match status" value="2"/>
</dbReference>
<evidence type="ECO:0000313" key="4">
    <source>
        <dbReference type="EMBL" id="RZU38944.1"/>
    </source>
</evidence>
<reference evidence="4 5" key="1">
    <citation type="submission" date="2019-02" db="EMBL/GenBank/DDBJ databases">
        <title>Genomic Encyclopedia of Archaeal and Bacterial Type Strains, Phase II (KMG-II): from individual species to whole genera.</title>
        <authorList>
            <person name="Goeker M."/>
        </authorList>
    </citation>
    <scope>NUCLEOTIDE SEQUENCE [LARGE SCALE GENOMIC DNA]</scope>
    <source>
        <strain evidence="4 5">DSM 18101</strain>
    </source>
</reference>
<sequence length="333" mass="36258">MNVMTGEVLSPKPAYHDDINVVAFSNDGKHALIGTNDDIADLLDPITGKRLHRLPQGNAVFSATFSQDSRFALTGSEDHTAKIWDTNTGVQQGSAFTQTAPISDAEFSPDATRVLTSSYDHTARVWDAHTGQALTHLLQHSAPLIDGGFSSDASLVFTRGRDLSIRVWSAVTGEAVMLPIHYTTNLNGAQFSPTDPVLLVTIGSTAEILDMPPSDLAPGWLADLAEFSGSRSRFAQFGPPDSSGIEKLRANLLASQADDLWTRFGKWYFLAPSQRAVSPWSKLSMEQYIDQLIASNTKESLSYARKIAFEHPAWMVKIDAAQKALSARISLTH</sequence>
<dbReference type="EMBL" id="SHKW01000001">
    <property type="protein sequence ID" value="RZU38944.1"/>
    <property type="molecule type" value="Genomic_DNA"/>
</dbReference>
<dbReference type="InterPro" id="IPR019775">
    <property type="entry name" value="WD40_repeat_CS"/>
</dbReference>
<dbReference type="SMART" id="SM00320">
    <property type="entry name" value="WD40"/>
    <property type="match status" value="4"/>
</dbReference>
<evidence type="ECO:0000256" key="2">
    <source>
        <dbReference type="ARBA" id="ARBA00022737"/>
    </source>
</evidence>
<comment type="caution">
    <text evidence="4">The sequence shown here is derived from an EMBL/GenBank/DDBJ whole genome shotgun (WGS) entry which is preliminary data.</text>
</comment>
<protein>
    <submittedName>
        <fullName evidence="4">WD domain G-beta repeat uncharacterized protein</fullName>
    </submittedName>
</protein>
<dbReference type="PROSITE" id="PS50082">
    <property type="entry name" value="WD_REPEATS_2"/>
    <property type="match status" value="3"/>
</dbReference>
<dbReference type="InterPro" id="IPR001680">
    <property type="entry name" value="WD40_rpt"/>
</dbReference>
<gene>
    <name evidence="4" type="ORF">BDD14_0257</name>
</gene>
<dbReference type="InterPro" id="IPR015943">
    <property type="entry name" value="WD40/YVTN_repeat-like_dom_sf"/>
</dbReference>
<dbReference type="InterPro" id="IPR036322">
    <property type="entry name" value="WD40_repeat_dom_sf"/>
</dbReference>
<name>A0A4Q7YPF8_9BACT</name>
<dbReference type="Gene3D" id="2.130.10.10">
    <property type="entry name" value="YVTN repeat-like/Quinoprotein amine dehydrogenase"/>
    <property type="match status" value="1"/>
</dbReference>
<organism evidence="4 5">
    <name type="scientific">Edaphobacter modestus</name>
    <dbReference type="NCBI Taxonomy" id="388466"/>
    <lineage>
        <taxon>Bacteria</taxon>
        <taxon>Pseudomonadati</taxon>
        <taxon>Acidobacteriota</taxon>
        <taxon>Terriglobia</taxon>
        <taxon>Terriglobales</taxon>
        <taxon>Acidobacteriaceae</taxon>
        <taxon>Edaphobacter</taxon>
    </lineage>
</organism>
<evidence type="ECO:0000256" key="3">
    <source>
        <dbReference type="PROSITE-ProRule" id="PRU00221"/>
    </source>
</evidence>
<dbReference type="SUPFAM" id="SSF50978">
    <property type="entry name" value="WD40 repeat-like"/>
    <property type="match status" value="1"/>
</dbReference>